<name>A0A7W9ASZ3_9SPHN</name>
<comment type="caution">
    <text evidence="1">The sequence shown here is derived from an EMBL/GenBank/DDBJ whole genome shotgun (WGS) entry which is preliminary data.</text>
</comment>
<proteinExistence type="predicted"/>
<reference evidence="1 2" key="1">
    <citation type="submission" date="2020-08" db="EMBL/GenBank/DDBJ databases">
        <title>Genomic Encyclopedia of Type Strains, Phase IV (KMG-IV): sequencing the most valuable type-strain genomes for metagenomic binning, comparative biology and taxonomic classification.</title>
        <authorList>
            <person name="Goeker M."/>
        </authorList>
    </citation>
    <scope>NUCLEOTIDE SEQUENCE [LARGE SCALE GENOMIC DNA]</scope>
    <source>
        <strain evidence="1 2">DSM 27244</strain>
    </source>
</reference>
<organism evidence="1 2">
    <name type="scientific">Sphingomonas yantingensis</name>
    <dbReference type="NCBI Taxonomy" id="1241761"/>
    <lineage>
        <taxon>Bacteria</taxon>
        <taxon>Pseudomonadati</taxon>
        <taxon>Pseudomonadota</taxon>
        <taxon>Alphaproteobacteria</taxon>
        <taxon>Sphingomonadales</taxon>
        <taxon>Sphingomonadaceae</taxon>
        <taxon>Sphingomonas</taxon>
    </lineage>
</organism>
<evidence type="ECO:0000313" key="2">
    <source>
        <dbReference type="Proteomes" id="UP000557739"/>
    </source>
</evidence>
<gene>
    <name evidence="1" type="ORF">FHR19_003405</name>
</gene>
<keyword evidence="2" id="KW-1185">Reference proteome</keyword>
<dbReference type="AlphaFoldDB" id="A0A7W9ASZ3"/>
<dbReference type="RefSeq" id="WP_184030926.1">
    <property type="nucleotide sequence ID" value="NZ_JACIJJ010000007.1"/>
</dbReference>
<sequence length="203" mass="22918">MSNDLEREIQQSVALGRAYSMQVAKRRIDELFARVEKQQALDPDVEGPFDNIVLEDLRTKLIDTAMYRDVTEDDLLKASGQHEKEWLAELHAQTAFWDACRAQSDSLRVYYVYNTADRKLTVLAKDAKCARFFAHRAGHILEEKNGSVMVMKPEVEAALRQSGSALARALRDGHPGVVETLGNNVIMKESERVFTPMTVVPKP</sequence>
<protein>
    <submittedName>
        <fullName evidence="1">Uncharacterized protein</fullName>
    </submittedName>
</protein>
<evidence type="ECO:0000313" key="1">
    <source>
        <dbReference type="EMBL" id="MBB5700025.1"/>
    </source>
</evidence>
<dbReference type="EMBL" id="JACIJJ010000007">
    <property type="protein sequence ID" value="MBB5700025.1"/>
    <property type="molecule type" value="Genomic_DNA"/>
</dbReference>
<dbReference type="Proteomes" id="UP000557739">
    <property type="component" value="Unassembled WGS sequence"/>
</dbReference>
<accession>A0A7W9ASZ3</accession>